<dbReference type="InterPro" id="IPR027039">
    <property type="entry name" value="Crtac1"/>
</dbReference>
<dbReference type="Pfam" id="PF07593">
    <property type="entry name" value="UnbV_ASPIC"/>
    <property type="match status" value="1"/>
</dbReference>
<proteinExistence type="predicted"/>
<evidence type="ECO:0000313" key="3">
    <source>
        <dbReference type="EMBL" id="RKR80789.1"/>
    </source>
</evidence>
<dbReference type="InterPro" id="IPR028994">
    <property type="entry name" value="Integrin_alpha_N"/>
</dbReference>
<keyword evidence="1" id="KW-0732">Signal</keyword>
<dbReference type="Proteomes" id="UP000268007">
    <property type="component" value="Unassembled WGS sequence"/>
</dbReference>
<feature type="domain" description="ASPIC/UnbV" evidence="2">
    <location>
        <begin position="545"/>
        <end position="613"/>
    </location>
</feature>
<dbReference type="SUPFAM" id="SSF69318">
    <property type="entry name" value="Integrin alpha N-terminal domain"/>
    <property type="match status" value="2"/>
</dbReference>
<dbReference type="InterPro" id="IPR011519">
    <property type="entry name" value="UnbV_ASPIC"/>
</dbReference>
<reference evidence="3 4" key="1">
    <citation type="submission" date="2018-10" db="EMBL/GenBank/DDBJ databases">
        <title>Genomic Encyclopedia of Archaeal and Bacterial Type Strains, Phase II (KMG-II): from individual species to whole genera.</title>
        <authorList>
            <person name="Goeker M."/>
        </authorList>
    </citation>
    <scope>NUCLEOTIDE SEQUENCE [LARGE SCALE GENOMIC DNA]</scope>
    <source>
        <strain evidence="3 4">DSM 18602</strain>
    </source>
</reference>
<keyword evidence="4" id="KW-1185">Reference proteome</keyword>
<dbReference type="EMBL" id="RBKU01000001">
    <property type="protein sequence ID" value="RKR80789.1"/>
    <property type="molecule type" value="Genomic_DNA"/>
</dbReference>
<evidence type="ECO:0000256" key="1">
    <source>
        <dbReference type="ARBA" id="ARBA00022729"/>
    </source>
</evidence>
<evidence type="ECO:0000313" key="4">
    <source>
        <dbReference type="Proteomes" id="UP000268007"/>
    </source>
</evidence>
<accession>A0A495IY62</accession>
<comment type="caution">
    <text evidence="3">The sequence shown here is derived from an EMBL/GenBank/DDBJ whole genome shotgun (WGS) entry which is preliminary data.</text>
</comment>
<dbReference type="PANTHER" id="PTHR16026">
    <property type="entry name" value="CARTILAGE ACIDIC PROTEIN 1"/>
    <property type="match status" value="1"/>
</dbReference>
<protein>
    <submittedName>
        <fullName evidence="3">VCBS repeat protein</fullName>
    </submittedName>
</protein>
<evidence type="ECO:0000259" key="2">
    <source>
        <dbReference type="Pfam" id="PF07593"/>
    </source>
</evidence>
<dbReference type="Gene3D" id="2.130.10.130">
    <property type="entry name" value="Integrin alpha, N-terminal"/>
    <property type="match status" value="3"/>
</dbReference>
<dbReference type="PANTHER" id="PTHR16026:SF0">
    <property type="entry name" value="CARTILAGE ACIDIC PROTEIN 1"/>
    <property type="match status" value="1"/>
</dbReference>
<dbReference type="InterPro" id="IPR013517">
    <property type="entry name" value="FG-GAP"/>
</dbReference>
<dbReference type="AlphaFoldDB" id="A0A495IY62"/>
<dbReference type="Pfam" id="PF13517">
    <property type="entry name" value="FG-GAP_3"/>
    <property type="match status" value="4"/>
</dbReference>
<name>A0A495IY62_9SPHI</name>
<sequence length="1123" mass="125839">MIVYLFDFFERSEFISLRLIFTRMAKKVLIPIIILTVISFWSCNSRSGKTLFTLQNNSDIGVDFVNNVTETNKTNVFAFRNFYNGGGVAIGDLNNDGLNDVFLTSNQGGNQLYINKGNFKFENTTQKAGVKGTKYWSTGATFVDINGDGWLDIYVCHSGNGPAATRGNELFINQHDGTFKEEAKKYGLEDNGLSTQAIFFDYDNDGDLDCFVLNNSFRPIESFDFSKNLRDIYDNLGGARLYRNDNGHFTNVTKQAGIYSSDIGFGLGVSVVDINQDGYPDIYVSNDFFERDYLYINQKNGTFKEDIQNRTGHLSLASMGSDIADINNDMQYDIFTTEMLPEGDKRLKKMTSFESYDVNKLKQRDGYFNQYSQNCLQLNNGDNTFSEIAFYSGVGATDWSWGALMFDMNNDGWKDIFVSNGIYKDLTDQDYIEFLGNRDNMEKLTQKEKFDYRDFTKKMKSTPISNYGFINNKNFTFSNKAEELGLSKPSFSNGAAYADLDNDGDNDLVVNNVNMPPFFYKNNTNASQNHFIQIKLQGDGLNRFGVGTTIKVFNKNTSQIYYNQPTRGFQSCTSPNLITIGMGKNQLADSVQIIWPGGKYQTVKKVAANKVYTFKNANAAGQYNFEKKAPKPLFKEIAKSLFDSIPHHAEDDFIDFDNEKLMIQKLSNENPYMASGDLNDDGLADFYFGSSKGNPGSIYMQQKSGKFKLYTPDEFKNETYLENGPAVFGNFRSNGHQDLIVTVAGNADEAGTPVYFPRFFTNDGKGHLTRDRTKTIHAAVNASVITACDYDKDGSLDIFIGGRSVPGLYGSSPRSYVFHNDGKGNFTDVSAKVLGANTRLGMITAAKWVDLDGNGYPDLVVTGNWMGIKIFMNNHGKFTEDKQLEGYKGWWGSLEVADVDGDGKPDIIAGNLGLNSKFQASATEPMKIYVKDFDHNGTKECITSMYKSDHVEYAFNMRPDLVSQMPLFKKRFLKYEDYAGKPFAEIFTPDILDSAEVHEINFLQSAIFINNGKNKYVCKPMPTRAQLAPINTILCDDIDNSGTKTIIMAGNSFGFKPEVGRLDASYGLCYKFTGGNYQYLEPAKSGIKLVGQVRSSLIIKNSTGVKYYLFGINDEALKVFGLQ</sequence>
<gene>
    <name evidence="3" type="ORF">BDD43_0923</name>
</gene>
<organism evidence="3 4">
    <name type="scientific">Mucilaginibacter gracilis</name>
    <dbReference type="NCBI Taxonomy" id="423350"/>
    <lineage>
        <taxon>Bacteria</taxon>
        <taxon>Pseudomonadati</taxon>
        <taxon>Bacteroidota</taxon>
        <taxon>Sphingobacteriia</taxon>
        <taxon>Sphingobacteriales</taxon>
        <taxon>Sphingobacteriaceae</taxon>
        <taxon>Mucilaginibacter</taxon>
    </lineage>
</organism>